<protein>
    <submittedName>
        <fullName evidence="3">DMP19 family protein</fullName>
    </submittedName>
</protein>
<keyword evidence="1" id="KW-0175">Coiled coil</keyword>
<evidence type="ECO:0000313" key="3">
    <source>
        <dbReference type="EMBL" id="MDF0707531.1"/>
    </source>
</evidence>
<dbReference type="Gene3D" id="1.20.1420.60">
    <property type="match status" value="1"/>
</dbReference>
<keyword evidence="4" id="KW-1185">Reference proteome</keyword>
<name>A0ABT5XPL8_9FLAO</name>
<evidence type="ECO:0000313" key="4">
    <source>
        <dbReference type="Proteomes" id="UP001217083"/>
    </source>
</evidence>
<gene>
    <name evidence="3" type="ORF">PY091_09910</name>
</gene>
<dbReference type="InterPro" id="IPR025402">
    <property type="entry name" value="DMP19_C"/>
</dbReference>
<dbReference type="RefSeq" id="WP_275649510.1">
    <property type="nucleotide sequence ID" value="NZ_JARFVA010000003.1"/>
</dbReference>
<accession>A0ABT5XPL8</accession>
<dbReference type="Proteomes" id="UP001217083">
    <property type="component" value="Unassembled WGS sequence"/>
</dbReference>
<dbReference type="Pfam" id="PF14300">
    <property type="entry name" value="DMP19"/>
    <property type="match status" value="1"/>
</dbReference>
<comment type="caution">
    <text evidence="3">The sequence shown here is derived from an EMBL/GenBank/DDBJ whole genome shotgun (WGS) entry which is preliminary data.</text>
</comment>
<evidence type="ECO:0000259" key="2">
    <source>
        <dbReference type="Pfam" id="PF14300"/>
    </source>
</evidence>
<sequence>MKLAIFIAIIVFLKYLVPRLVDFGAPQKTTPKTEWDYRVRFAKLNKEIFDNANPEEREEILYYYTQKLRKADNYSDASYKNMPKPLQIVFLINELEMEVNNGGYLQFFTNSSGRYVDETLEALDLIGATHNYQLLLNAVETLFKHNESTENLNKRISSKTLHKIIDVSEFYGNSELQNALNKLDQEFFKYKENLSKLKMEYFEKNKEQLWSELKENIRE</sequence>
<proteinExistence type="predicted"/>
<evidence type="ECO:0000256" key="1">
    <source>
        <dbReference type="SAM" id="Coils"/>
    </source>
</evidence>
<feature type="domain" description="DNA mimic protein DMP19 C-terminal" evidence="2">
    <location>
        <begin position="81"/>
        <end position="205"/>
    </location>
</feature>
<dbReference type="EMBL" id="JARFVA010000003">
    <property type="protein sequence ID" value="MDF0707531.1"/>
    <property type="molecule type" value="Genomic_DNA"/>
</dbReference>
<feature type="coiled-coil region" evidence="1">
    <location>
        <begin position="173"/>
        <end position="200"/>
    </location>
</feature>
<organism evidence="3 4">
    <name type="scientific">Flagellimonas okinawensis</name>
    <dbReference type="NCBI Taxonomy" id="3031324"/>
    <lineage>
        <taxon>Bacteria</taxon>
        <taxon>Pseudomonadati</taxon>
        <taxon>Bacteroidota</taxon>
        <taxon>Flavobacteriia</taxon>
        <taxon>Flavobacteriales</taxon>
        <taxon>Flavobacteriaceae</taxon>
        <taxon>Flagellimonas</taxon>
    </lineage>
</organism>
<reference evidence="3 4" key="1">
    <citation type="submission" date="2023-03" db="EMBL/GenBank/DDBJ databases">
        <title>Muricauda XX sp. nov. and Muricauda XXX sp. nov., two novel species isolated from Okinawa Trough.</title>
        <authorList>
            <person name="Cao W."/>
            <person name="Deng X."/>
        </authorList>
    </citation>
    <scope>NUCLEOTIDE SEQUENCE [LARGE SCALE GENOMIC DNA]</scope>
    <source>
        <strain evidence="3 4">81s02</strain>
    </source>
</reference>